<feature type="region of interest" description="Disordered" evidence="1">
    <location>
        <begin position="224"/>
        <end position="265"/>
    </location>
</feature>
<keyword evidence="2" id="KW-0472">Membrane</keyword>
<reference evidence="3" key="1">
    <citation type="submission" date="2022-07" db="EMBL/GenBank/DDBJ databases">
        <title>Genome Sequence of Physisporinus lineatus.</title>
        <authorList>
            <person name="Buettner E."/>
        </authorList>
    </citation>
    <scope>NUCLEOTIDE SEQUENCE</scope>
    <source>
        <strain evidence="3">VT162</strain>
    </source>
</reference>
<organism evidence="3 4">
    <name type="scientific">Meripilus lineatus</name>
    <dbReference type="NCBI Taxonomy" id="2056292"/>
    <lineage>
        <taxon>Eukaryota</taxon>
        <taxon>Fungi</taxon>
        <taxon>Dikarya</taxon>
        <taxon>Basidiomycota</taxon>
        <taxon>Agaricomycotina</taxon>
        <taxon>Agaricomycetes</taxon>
        <taxon>Polyporales</taxon>
        <taxon>Meripilaceae</taxon>
        <taxon>Meripilus</taxon>
    </lineage>
</organism>
<accession>A0AAD5YE09</accession>
<keyword evidence="4" id="KW-1185">Reference proteome</keyword>
<feature type="compositionally biased region" description="Basic and acidic residues" evidence="1">
    <location>
        <begin position="255"/>
        <end position="265"/>
    </location>
</feature>
<sequence>MLSTAAISSLRVFAITGRGWLPLAIVLIPSLFVPVSNILLLSDLGSVFDISGVGCVYFVRNTQPFTGYKTSIATRSAAILADLLVLGITWNKTARLSKLARENNADLNSTSYTGSLQFMFLAAMNIVCAVLDAPLAGISMNGSSSVIVYQETSILLSRFILDLRSVYMSDTSGSGSGRMSSVRFAAHVSGNIGAPLEEASTWVTNAADNEPEPMFISDDPMAEVLNPRQTPDLEDDSHRMSSSFERQRMNALDGGFERDERDLEI</sequence>
<evidence type="ECO:0000256" key="2">
    <source>
        <dbReference type="SAM" id="Phobius"/>
    </source>
</evidence>
<gene>
    <name evidence="3" type="ORF">NLI96_g10775</name>
</gene>
<protein>
    <submittedName>
        <fullName evidence="3">Uncharacterized protein</fullName>
    </submittedName>
</protein>
<proteinExistence type="predicted"/>
<keyword evidence="2" id="KW-1133">Transmembrane helix</keyword>
<dbReference type="EMBL" id="JANAWD010000645">
    <property type="protein sequence ID" value="KAJ3476986.1"/>
    <property type="molecule type" value="Genomic_DNA"/>
</dbReference>
<evidence type="ECO:0000256" key="1">
    <source>
        <dbReference type="SAM" id="MobiDB-lite"/>
    </source>
</evidence>
<name>A0AAD5YE09_9APHY</name>
<evidence type="ECO:0000313" key="3">
    <source>
        <dbReference type="EMBL" id="KAJ3476986.1"/>
    </source>
</evidence>
<keyword evidence="2" id="KW-0812">Transmembrane</keyword>
<evidence type="ECO:0000313" key="4">
    <source>
        <dbReference type="Proteomes" id="UP001212997"/>
    </source>
</evidence>
<dbReference type="AlphaFoldDB" id="A0AAD5YE09"/>
<feature type="transmembrane region" description="Helical" evidence="2">
    <location>
        <begin position="12"/>
        <end position="32"/>
    </location>
</feature>
<dbReference type="Proteomes" id="UP001212997">
    <property type="component" value="Unassembled WGS sequence"/>
</dbReference>
<comment type="caution">
    <text evidence="3">The sequence shown here is derived from an EMBL/GenBank/DDBJ whole genome shotgun (WGS) entry which is preliminary data.</text>
</comment>